<sequence>MTGRELVDAYGFQDGAGSAALGAGVSVAGNGGQDYFGNPLAQFSLAADGNAAYTDAGNWTDANFAYPAGVWLPVSLVLHPATGSYDLTVAGNHLATARLTPGAGPASQLRYNLPATSAAAGFAADDAFVQPLGC</sequence>
<dbReference type="EMBL" id="JACHJV010000001">
    <property type="protein sequence ID" value="MBB4921032.1"/>
    <property type="molecule type" value="Genomic_DNA"/>
</dbReference>
<name>A0A7W7QWI0_KITKI</name>
<dbReference type="RefSeq" id="WP_184933426.1">
    <property type="nucleotide sequence ID" value="NZ_JACHJV010000001.1"/>
</dbReference>
<organism evidence="1 2">
    <name type="scientific">Kitasatospora kifunensis</name>
    <name type="common">Streptomyces kifunensis</name>
    <dbReference type="NCBI Taxonomy" id="58351"/>
    <lineage>
        <taxon>Bacteria</taxon>
        <taxon>Bacillati</taxon>
        <taxon>Actinomycetota</taxon>
        <taxon>Actinomycetes</taxon>
        <taxon>Kitasatosporales</taxon>
        <taxon>Streptomycetaceae</taxon>
        <taxon>Kitasatospora</taxon>
    </lineage>
</organism>
<evidence type="ECO:0000313" key="1">
    <source>
        <dbReference type="EMBL" id="MBB4921032.1"/>
    </source>
</evidence>
<reference evidence="1 2" key="1">
    <citation type="submission" date="2020-08" db="EMBL/GenBank/DDBJ databases">
        <title>Sequencing the genomes of 1000 actinobacteria strains.</title>
        <authorList>
            <person name="Klenk H.-P."/>
        </authorList>
    </citation>
    <scope>NUCLEOTIDE SEQUENCE [LARGE SCALE GENOMIC DNA]</scope>
    <source>
        <strain evidence="1 2">DSM 41654</strain>
    </source>
</reference>
<gene>
    <name evidence="1" type="ORF">FHR34_000025</name>
</gene>
<protein>
    <submittedName>
        <fullName evidence="1">Uncharacterized protein</fullName>
    </submittedName>
</protein>
<accession>A0A7W7QWI0</accession>
<dbReference type="AlphaFoldDB" id="A0A7W7QWI0"/>
<dbReference type="Proteomes" id="UP000540506">
    <property type="component" value="Unassembled WGS sequence"/>
</dbReference>
<evidence type="ECO:0000313" key="2">
    <source>
        <dbReference type="Proteomes" id="UP000540506"/>
    </source>
</evidence>
<keyword evidence="2" id="KW-1185">Reference proteome</keyword>
<comment type="caution">
    <text evidence="1">The sequence shown here is derived from an EMBL/GenBank/DDBJ whole genome shotgun (WGS) entry which is preliminary data.</text>
</comment>
<proteinExistence type="predicted"/>